<organism evidence="1 2">
    <name type="scientific">Parashewanella spongiae</name>
    <dbReference type="NCBI Taxonomy" id="342950"/>
    <lineage>
        <taxon>Bacteria</taxon>
        <taxon>Pseudomonadati</taxon>
        <taxon>Pseudomonadota</taxon>
        <taxon>Gammaproteobacteria</taxon>
        <taxon>Alteromonadales</taxon>
        <taxon>Shewanellaceae</taxon>
        <taxon>Parashewanella</taxon>
    </lineage>
</organism>
<dbReference type="EMBL" id="QYYH01000080">
    <property type="protein sequence ID" value="RJY11837.1"/>
    <property type="molecule type" value="Genomic_DNA"/>
</dbReference>
<proteinExistence type="predicted"/>
<comment type="caution">
    <text evidence="1">The sequence shown here is derived from an EMBL/GenBank/DDBJ whole genome shotgun (WGS) entry which is preliminary data.</text>
</comment>
<evidence type="ECO:0000313" key="2">
    <source>
        <dbReference type="Proteomes" id="UP000273022"/>
    </source>
</evidence>
<protein>
    <submittedName>
        <fullName evidence="1">Uncharacterized protein</fullName>
    </submittedName>
</protein>
<evidence type="ECO:0000313" key="1">
    <source>
        <dbReference type="EMBL" id="RJY11837.1"/>
    </source>
</evidence>
<dbReference type="PROSITE" id="PS51257">
    <property type="entry name" value="PROKAR_LIPOPROTEIN"/>
    <property type="match status" value="1"/>
</dbReference>
<reference evidence="1 2" key="1">
    <citation type="submission" date="2018-09" db="EMBL/GenBank/DDBJ databases">
        <title>Phylogeny of the Shewanellaceae, and recommendation for two new genera, Pseudoshewanella and Parashewanella.</title>
        <authorList>
            <person name="Wang G."/>
        </authorList>
    </citation>
    <scope>NUCLEOTIDE SEQUENCE [LARGE SCALE GENOMIC DNA]</scope>
    <source>
        <strain evidence="1 2">KCTC 22492</strain>
    </source>
</reference>
<dbReference type="Proteomes" id="UP000273022">
    <property type="component" value="Unassembled WGS sequence"/>
</dbReference>
<accession>A0A3A6TLC7</accession>
<dbReference type="AlphaFoldDB" id="A0A3A6TLC7"/>
<name>A0A3A6TLC7_9GAMM</name>
<gene>
    <name evidence="1" type="ORF">D5R81_12910</name>
</gene>
<sequence length="150" mass="16838">MKIVLVFSTLFLSACNGVVKEPVQGSSSDRHQVTRLPNKASTSQALYNLYFNGAVFESNSRRLVSGQRVFNKSMGEYGVVKGELIVVSSKHPRAVLDDKMEIRKIAEDTWKVQVSSSQNVYQLYRELLNQALKVEISVDYSSMGRTNIVM</sequence>
<dbReference type="OrthoDB" id="6267424at2"/>
<dbReference type="RefSeq" id="WP_121854052.1">
    <property type="nucleotide sequence ID" value="NZ_CP037952.1"/>
</dbReference>
<keyword evidence="2" id="KW-1185">Reference proteome</keyword>